<organism evidence="8 9">
    <name type="scientific">Cyphellophora europaea (strain CBS 101466)</name>
    <name type="common">Phialophora europaea</name>
    <dbReference type="NCBI Taxonomy" id="1220924"/>
    <lineage>
        <taxon>Eukaryota</taxon>
        <taxon>Fungi</taxon>
        <taxon>Dikarya</taxon>
        <taxon>Ascomycota</taxon>
        <taxon>Pezizomycotina</taxon>
        <taxon>Eurotiomycetes</taxon>
        <taxon>Chaetothyriomycetidae</taxon>
        <taxon>Chaetothyriales</taxon>
        <taxon>Cyphellophoraceae</taxon>
        <taxon>Cyphellophora</taxon>
    </lineage>
</organism>
<feature type="compositionally biased region" description="Basic and acidic residues" evidence="5">
    <location>
        <begin position="124"/>
        <end position="133"/>
    </location>
</feature>
<accession>W2RQG5</accession>
<feature type="region of interest" description="Disordered" evidence="5">
    <location>
        <begin position="28"/>
        <end position="67"/>
    </location>
</feature>
<dbReference type="VEuPathDB" id="FungiDB:HMPREF1541_06804"/>
<dbReference type="InterPro" id="IPR052400">
    <property type="entry name" value="Zn2-C6_fungal_TF"/>
</dbReference>
<feature type="region of interest" description="Disordered" evidence="5">
    <location>
        <begin position="112"/>
        <end position="133"/>
    </location>
</feature>
<protein>
    <recommendedName>
        <fullName evidence="7">Zn(2)-C6 fungal-type domain-containing protein</fullName>
    </recommendedName>
</protein>
<dbReference type="GO" id="GO:0000981">
    <property type="term" value="F:DNA-binding transcription factor activity, RNA polymerase II-specific"/>
    <property type="evidence" value="ECO:0007669"/>
    <property type="project" value="InterPro"/>
</dbReference>
<keyword evidence="9" id="KW-1185">Reference proteome</keyword>
<sequence>MATSNVLAMTIGAKEQQRSLQNVFRVKDGRRKHSSRPGSLAAEELSQVTSASAVGQPRGRRAHRKSRWGCKTCKSRRLKCDESKDHDGGCLKCKVRGVRCDYLSSMASMKDYERLSGNPQQEKSSYEKPKSIILDDSRERQSSVVAFSSTGAMRPISLIRRTSPLSCSRSWTPQLPFESLQVDGIPSSLAVLHHFVNMTAMTCGNSKSQIIARTEVVSSALQTPYLMHTVLGLAAAHLRSLMTFEMQPLSAKLKVAECYHWAKAIKGFRRELGGISADDGRVTNRHGHVTKHNMDQLLSTVMFISMHQFSQKDDSDLAEGGVSAPCSFVWLEDQSAREVALKWLGIQAGFKGLLQAMEPWLASSFWLPIFRTVDHDGAFSLRVLAAEIDDTEYTPSSKIDLIEANFLRLCNIAADSDSEQPYYISLETMLWCRRMRPISAESFTKLLTFVSRITPSFQQLLIDLDTAALVILAHWLALMLEIGHWWIVGRCRLEVRQIVQFLYQRDVVGRPDQRVKALLHEPAVAIGVSLDDSMEAEVREASSRGCQFR</sequence>
<dbReference type="RefSeq" id="XP_008719355.1">
    <property type="nucleotide sequence ID" value="XM_008721133.1"/>
</dbReference>
<dbReference type="eggNOG" id="ENOG502SJNF">
    <property type="taxonomic scope" value="Eukaryota"/>
</dbReference>
<dbReference type="AlphaFoldDB" id="W2RQG5"/>
<dbReference type="OrthoDB" id="416217at2759"/>
<dbReference type="PROSITE" id="PS50048">
    <property type="entry name" value="ZN2_CY6_FUNGAL_2"/>
    <property type="match status" value="1"/>
</dbReference>
<dbReference type="GO" id="GO:0003677">
    <property type="term" value="F:DNA binding"/>
    <property type="evidence" value="ECO:0007669"/>
    <property type="project" value="UniProtKB-KW"/>
</dbReference>
<keyword evidence="2" id="KW-0238">DNA-binding</keyword>
<dbReference type="Proteomes" id="UP000030752">
    <property type="component" value="Unassembled WGS sequence"/>
</dbReference>
<evidence type="ECO:0000256" key="5">
    <source>
        <dbReference type="SAM" id="MobiDB-lite"/>
    </source>
</evidence>
<dbReference type="HOGENOM" id="CLU_024934_6_2_1"/>
<dbReference type="GeneID" id="19974143"/>
<dbReference type="PANTHER" id="PTHR47657:SF14">
    <property type="entry name" value="ZN(2)-C6 FUNGAL-TYPE DOMAIN-CONTAINING PROTEIN"/>
    <property type="match status" value="1"/>
</dbReference>
<evidence type="ECO:0000313" key="8">
    <source>
        <dbReference type="EMBL" id="ETN38766.1"/>
    </source>
</evidence>
<name>W2RQG5_CYPE1</name>
<keyword evidence="3" id="KW-0804">Transcription</keyword>
<dbReference type="Pfam" id="PF00172">
    <property type="entry name" value="Zn_clus"/>
    <property type="match status" value="1"/>
</dbReference>
<dbReference type="InParanoid" id="W2RQG5"/>
<evidence type="ECO:0000256" key="2">
    <source>
        <dbReference type="ARBA" id="ARBA00023125"/>
    </source>
</evidence>
<gene>
    <name evidence="8" type="ORF">HMPREF1541_06804</name>
</gene>
<keyword evidence="4" id="KW-0539">Nucleus</keyword>
<feature type="domain" description="Zn(2)-C6 fungal-type" evidence="7">
    <location>
        <begin position="69"/>
        <end position="102"/>
    </location>
</feature>
<dbReference type="GO" id="GO:0008270">
    <property type="term" value="F:zinc ion binding"/>
    <property type="evidence" value="ECO:0007669"/>
    <property type="project" value="InterPro"/>
</dbReference>
<evidence type="ECO:0000256" key="4">
    <source>
        <dbReference type="ARBA" id="ARBA00023242"/>
    </source>
</evidence>
<reference evidence="8 9" key="1">
    <citation type="submission" date="2013-03" db="EMBL/GenBank/DDBJ databases">
        <title>The Genome Sequence of Phialophora europaea CBS 101466.</title>
        <authorList>
            <consortium name="The Broad Institute Genomics Platform"/>
            <person name="Cuomo C."/>
            <person name="de Hoog S."/>
            <person name="Gorbushina A."/>
            <person name="Walker B."/>
            <person name="Young S.K."/>
            <person name="Zeng Q."/>
            <person name="Gargeya S."/>
            <person name="Fitzgerald M."/>
            <person name="Haas B."/>
            <person name="Abouelleil A."/>
            <person name="Allen A.W."/>
            <person name="Alvarado L."/>
            <person name="Arachchi H.M."/>
            <person name="Berlin A.M."/>
            <person name="Chapman S.B."/>
            <person name="Gainer-Dewar J."/>
            <person name="Goldberg J."/>
            <person name="Griggs A."/>
            <person name="Gujja S."/>
            <person name="Hansen M."/>
            <person name="Howarth C."/>
            <person name="Imamovic A."/>
            <person name="Ireland A."/>
            <person name="Larimer J."/>
            <person name="McCowan C."/>
            <person name="Murphy C."/>
            <person name="Pearson M."/>
            <person name="Poon T.W."/>
            <person name="Priest M."/>
            <person name="Roberts A."/>
            <person name="Saif S."/>
            <person name="Shea T."/>
            <person name="Sisk P."/>
            <person name="Sykes S."/>
            <person name="Wortman J."/>
            <person name="Nusbaum C."/>
            <person name="Birren B."/>
        </authorList>
    </citation>
    <scope>NUCLEOTIDE SEQUENCE [LARGE SCALE GENOMIC DNA]</scope>
    <source>
        <strain evidence="8 9">CBS 101466</strain>
    </source>
</reference>
<keyword evidence="6" id="KW-0472">Membrane</keyword>
<feature type="compositionally biased region" description="Basic residues" evidence="5">
    <location>
        <begin position="58"/>
        <end position="67"/>
    </location>
</feature>
<dbReference type="EMBL" id="KB822722">
    <property type="protein sequence ID" value="ETN38766.1"/>
    <property type="molecule type" value="Genomic_DNA"/>
</dbReference>
<proteinExistence type="predicted"/>
<keyword evidence="1" id="KW-0805">Transcription regulation</keyword>
<dbReference type="Pfam" id="PF11951">
    <property type="entry name" value="Fungal_trans_2"/>
    <property type="match status" value="1"/>
</dbReference>
<keyword evidence="6" id="KW-0812">Transmembrane</keyword>
<dbReference type="SUPFAM" id="SSF57701">
    <property type="entry name" value="Zn2/Cys6 DNA-binding domain"/>
    <property type="match status" value="1"/>
</dbReference>
<keyword evidence="6" id="KW-1133">Transmembrane helix</keyword>
<feature type="transmembrane region" description="Helical" evidence="6">
    <location>
        <begin position="467"/>
        <end position="488"/>
    </location>
</feature>
<dbReference type="InterPro" id="IPR021858">
    <property type="entry name" value="Fun_TF"/>
</dbReference>
<dbReference type="PANTHER" id="PTHR47657">
    <property type="entry name" value="STEROL REGULATORY ELEMENT-BINDING PROTEIN ECM22"/>
    <property type="match status" value="1"/>
</dbReference>
<dbReference type="PROSITE" id="PS00463">
    <property type="entry name" value="ZN2_CY6_FUNGAL_1"/>
    <property type="match status" value="1"/>
</dbReference>
<evidence type="ECO:0000259" key="7">
    <source>
        <dbReference type="PROSITE" id="PS50048"/>
    </source>
</evidence>
<dbReference type="InterPro" id="IPR001138">
    <property type="entry name" value="Zn2Cys6_DnaBD"/>
</dbReference>
<dbReference type="STRING" id="1220924.W2RQG5"/>
<evidence type="ECO:0000313" key="9">
    <source>
        <dbReference type="Proteomes" id="UP000030752"/>
    </source>
</evidence>
<dbReference type="InterPro" id="IPR036864">
    <property type="entry name" value="Zn2-C6_fun-type_DNA-bd_sf"/>
</dbReference>
<evidence type="ECO:0000256" key="1">
    <source>
        <dbReference type="ARBA" id="ARBA00023015"/>
    </source>
</evidence>
<evidence type="ECO:0000256" key="3">
    <source>
        <dbReference type="ARBA" id="ARBA00023163"/>
    </source>
</evidence>
<evidence type="ECO:0000256" key="6">
    <source>
        <dbReference type="SAM" id="Phobius"/>
    </source>
</evidence>